<sequence>MDSLNFTDMQAEKANAMLIHRKLRRIGSLFRLIEVCVVLVFISRLPMQLPVSFKNSSEYFREFLVFMNSPGFIFLIGNAIIITLFAQSGRFSAHGSKKNNPELGIYHDFIQNNIKNEKVQGEEKLSEKQNIGTEDSIQSEKQSSKTEDSIQSEKQSLKTEDTVKNRRINEDVRKYSKNQRINPITLVDYSINDHGIDAGKSKWVEKQSNKTGETSIGLEVKSYRRCETEILRHVQNDKENQNRVLKRCETENMRKSIQPSVISTPEDHMSNEEFRRTIEAFIAKQQRLLREEEDKSLVYNYGCSYEDI</sequence>
<dbReference type="PANTHER" id="PTHR33640">
    <property type="entry name" value="TRANSMEMBRANE PROTEIN"/>
    <property type="match status" value="1"/>
</dbReference>
<feature type="transmembrane region" description="Helical" evidence="2">
    <location>
        <begin position="63"/>
        <end position="86"/>
    </location>
</feature>
<dbReference type="Proteomes" id="UP000188354">
    <property type="component" value="Chromosome LG08"/>
</dbReference>
<reference evidence="3 4" key="1">
    <citation type="journal article" date="2017" name="Plant Biotechnol. J.">
        <title>A comprehensive draft genome sequence for lupin (Lupinus angustifolius), an emerging health food: insights into plant-microbe interactions and legume evolution.</title>
        <authorList>
            <person name="Hane J.K."/>
            <person name="Ming Y."/>
            <person name="Kamphuis L.G."/>
            <person name="Nelson M.N."/>
            <person name="Garg G."/>
            <person name="Atkins C.A."/>
            <person name="Bayer P.E."/>
            <person name="Bravo A."/>
            <person name="Bringans S."/>
            <person name="Cannon S."/>
            <person name="Edwards D."/>
            <person name="Foley R."/>
            <person name="Gao L.L."/>
            <person name="Harrison M.J."/>
            <person name="Huang W."/>
            <person name="Hurgobin B."/>
            <person name="Li S."/>
            <person name="Liu C.W."/>
            <person name="McGrath A."/>
            <person name="Morahan G."/>
            <person name="Murray J."/>
            <person name="Weller J."/>
            <person name="Jian J."/>
            <person name="Singh K.B."/>
        </authorList>
    </citation>
    <scope>NUCLEOTIDE SEQUENCE</scope>
    <source>
        <strain evidence="4">cv. Tanjil</strain>
        <tissue evidence="3">Whole plant</tissue>
    </source>
</reference>
<dbReference type="AlphaFoldDB" id="A0A4P1R9H6"/>
<dbReference type="PANTHER" id="PTHR33640:SF8">
    <property type="entry name" value="TRANSMEMBRANE PROTEIN"/>
    <property type="match status" value="1"/>
</dbReference>
<evidence type="ECO:0000313" key="3">
    <source>
        <dbReference type="EMBL" id="OIW05680.1"/>
    </source>
</evidence>
<name>A0A4P1R9H6_LUPAN</name>
<dbReference type="EMBL" id="CM007368">
    <property type="protein sequence ID" value="OIW05680.1"/>
    <property type="molecule type" value="Genomic_DNA"/>
</dbReference>
<feature type="region of interest" description="Disordered" evidence="1">
    <location>
        <begin position="121"/>
        <end position="163"/>
    </location>
</feature>
<evidence type="ECO:0000256" key="2">
    <source>
        <dbReference type="SAM" id="Phobius"/>
    </source>
</evidence>
<dbReference type="Gramene" id="OIW05680">
    <property type="protein sequence ID" value="OIW05680"/>
    <property type="gene ID" value="TanjilG_23466"/>
</dbReference>
<keyword evidence="2" id="KW-0812">Transmembrane</keyword>
<evidence type="ECO:0008006" key="5">
    <source>
        <dbReference type="Google" id="ProtNLM"/>
    </source>
</evidence>
<keyword evidence="4" id="KW-1185">Reference proteome</keyword>
<keyword evidence="2" id="KW-1133">Transmembrane helix</keyword>
<proteinExistence type="predicted"/>
<keyword evidence="2" id="KW-0472">Membrane</keyword>
<evidence type="ECO:0000313" key="4">
    <source>
        <dbReference type="Proteomes" id="UP000188354"/>
    </source>
</evidence>
<feature type="transmembrane region" description="Helical" evidence="2">
    <location>
        <begin position="26"/>
        <end position="43"/>
    </location>
</feature>
<evidence type="ECO:0000256" key="1">
    <source>
        <dbReference type="SAM" id="MobiDB-lite"/>
    </source>
</evidence>
<organism evidence="3 4">
    <name type="scientific">Lupinus angustifolius</name>
    <name type="common">Narrow-leaved blue lupine</name>
    <dbReference type="NCBI Taxonomy" id="3871"/>
    <lineage>
        <taxon>Eukaryota</taxon>
        <taxon>Viridiplantae</taxon>
        <taxon>Streptophyta</taxon>
        <taxon>Embryophyta</taxon>
        <taxon>Tracheophyta</taxon>
        <taxon>Spermatophyta</taxon>
        <taxon>Magnoliopsida</taxon>
        <taxon>eudicotyledons</taxon>
        <taxon>Gunneridae</taxon>
        <taxon>Pentapetalae</taxon>
        <taxon>rosids</taxon>
        <taxon>fabids</taxon>
        <taxon>Fabales</taxon>
        <taxon>Fabaceae</taxon>
        <taxon>Papilionoideae</taxon>
        <taxon>50 kb inversion clade</taxon>
        <taxon>genistoids sensu lato</taxon>
        <taxon>core genistoids</taxon>
        <taxon>Genisteae</taxon>
        <taxon>Lupinus</taxon>
    </lineage>
</organism>
<gene>
    <name evidence="3" type="ORF">TanjilG_23466</name>
</gene>
<feature type="compositionally biased region" description="Polar residues" evidence="1">
    <location>
        <begin position="128"/>
        <end position="141"/>
    </location>
</feature>
<accession>A0A4P1R9H6</accession>
<protein>
    <recommendedName>
        <fullName evidence="5">DUF4408 domain-containing protein</fullName>
    </recommendedName>
</protein>